<gene>
    <name evidence="1" type="ORF">KY290_003569</name>
</gene>
<name>A0ABQ7WTA3_SOLTU</name>
<evidence type="ECO:0000313" key="2">
    <source>
        <dbReference type="Proteomes" id="UP000826656"/>
    </source>
</evidence>
<sequence length="104" mass="11869">MNPVFQNLTNPFNPVDQMYQTQNSHLLSTFPQAVQVSPYSTLEELLNIPRNVDPPTPLPILLEERLTNSLIRLASTQLELAQQLTTLEFYHLLHQPTALSNLNM</sequence>
<keyword evidence="2" id="KW-1185">Reference proteome</keyword>
<evidence type="ECO:0000313" key="1">
    <source>
        <dbReference type="EMBL" id="KAH0783971.1"/>
    </source>
</evidence>
<dbReference type="EMBL" id="JAIVGD010000001">
    <property type="protein sequence ID" value="KAH0783971.1"/>
    <property type="molecule type" value="Genomic_DNA"/>
</dbReference>
<reference evidence="1 2" key="1">
    <citation type="journal article" date="2021" name="bioRxiv">
        <title>Chromosome-scale and haplotype-resolved genome assembly of a tetraploid potato cultivar.</title>
        <authorList>
            <person name="Sun H."/>
            <person name="Jiao W.-B."/>
            <person name="Krause K."/>
            <person name="Campoy J.A."/>
            <person name="Goel M."/>
            <person name="Folz-Donahue K."/>
            <person name="Kukat C."/>
            <person name="Huettel B."/>
            <person name="Schneeberger K."/>
        </authorList>
    </citation>
    <scope>NUCLEOTIDE SEQUENCE [LARGE SCALE GENOMIC DNA]</scope>
    <source>
        <strain evidence="1">SolTubOtavaFocal</strain>
        <tissue evidence="1">Leaves</tissue>
    </source>
</reference>
<protein>
    <submittedName>
        <fullName evidence="1">Uncharacterized protein</fullName>
    </submittedName>
</protein>
<organism evidence="1 2">
    <name type="scientific">Solanum tuberosum</name>
    <name type="common">Potato</name>
    <dbReference type="NCBI Taxonomy" id="4113"/>
    <lineage>
        <taxon>Eukaryota</taxon>
        <taxon>Viridiplantae</taxon>
        <taxon>Streptophyta</taxon>
        <taxon>Embryophyta</taxon>
        <taxon>Tracheophyta</taxon>
        <taxon>Spermatophyta</taxon>
        <taxon>Magnoliopsida</taxon>
        <taxon>eudicotyledons</taxon>
        <taxon>Gunneridae</taxon>
        <taxon>Pentapetalae</taxon>
        <taxon>asterids</taxon>
        <taxon>lamiids</taxon>
        <taxon>Solanales</taxon>
        <taxon>Solanaceae</taxon>
        <taxon>Solanoideae</taxon>
        <taxon>Solaneae</taxon>
        <taxon>Solanum</taxon>
    </lineage>
</organism>
<accession>A0ABQ7WTA3</accession>
<comment type="caution">
    <text evidence="1">The sequence shown here is derived from an EMBL/GenBank/DDBJ whole genome shotgun (WGS) entry which is preliminary data.</text>
</comment>
<dbReference type="Proteomes" id="UP000826656">
    <property type="component" value="Unassembled WGS sequence"/>
</dbReference>
<proteinExistence type="predicted"/>